<proteinExistence type="predicted"/>
<evidence type="ECO:0000313" key="1">
    <source>
        <dbReference type="EMBL" id="EED93521.1"/>
    </source>
</evidence>
<dbReference type="InParanoid" id="B8C0I1"/>
<name>B8C0I1_THAPS</name>
<keyword evidence="2" id="KW-1185">Reference proteome</keyword>
<dbReference type="eggNOG" id="ENOG502SUVU">
    <property type="taxonomic scope" value="Eukaryota"/>
</dbReference>
<accession>B8C0I1</accession>
<dbReference type="AlphaFoldDB" id="B8C0I1"/>
<dbReference type="KEGG" id="tps:THAPSDRAFT_4863"/>
<organism evidence="1 2">
    <name type="scientific">Thalassiosira pseudonana</name>
    <name type="common">Marine diatom</name>
    <name type="synonym">Cyclotella nana</name>
    <dbReference type="NCBI Taxonomy" id="35128"/>
    <lineage>
        <taxon>Eukaryota</taxon>
        <taxon>Sar</taxon>
        <taxon>Stramenopiles</taxon>
        <taxon>Ochrophyta</taxon>
        <taxon>Bacillariophyta</taxon>
        <taxon>Coscinodiscophyceae</taxon>
        <taxon>Thalassiosirophycidae</taxon>
        <taxon>Thalassiosirales</taxon>
        <taxon>Thalassiosiraceae</taxon>
        <taxon>Thalassiosira</taxon>
    </lineage>
</organism>
<dbReference type="RefSeq" id="XP_002289984.1">
    <property type="nucleotide sequence ID" value="XM_002289948.1"/>
</dbReference>
<evidence type="ECO:0000313" key="2">
    <source>
        <dbReference type="Proteomes" id="UP000001449"/>
    </source>
</evidence>
<protein>
    <submittedName>
        <fullName evidence="1">Uncharacterized protein</fullName>
    </submittedName>
</protein>
<dbReference type="Proteomes" id="UP000001449">
    <property type="component" value="Chromosome 4"/>
</dbReference>
<dbReference type="EMBL" id="CM000641">
    <property type="protein sequence ID" value="EED93521.1"/>
    <property type="molecule type" value="Genomic_DNA"/>
</dbReference>
<dbReference type="PaxDb" id="35128-Thaps4863"/>
<dbReference type="GeneID" id="7452227"/>
<reference evidence="1 2" key="1">
    <citation type="journal article" date="2004" name="Science">
        <title>The genome of the diatom Thalassiosira pseudonana: ecology, evolution, and metabolism.</title>
        <authorList>
            <person name="Armbrust E.V."/>
            <person name="Berges J.A."/>
            <person name="Bowler C."/>
            <person name="Green B.R."/>
            <person name="Martinez D."/>
            <person name="Putnam N.H."/>
            <person name="Zhou S."/>
            <person name="Allen A.E."/>
            <person name="Apt K.E."/>
            <person name="Bechner M."/>
            <person name="Brzezinski M.A."/>
            <person name="Chaal B.K."/>
            <person name="Chiovitti A."/>
            <person name="Davis A.K."/>
            <person name="Demarest M.S."/>
            <person name="Detter J.C."/>
            <person name="Glavina T."/>
            <person name="Goodstein D."/>
            <person name="Hadi M.Z."/>
            <person name="Hellsten U."/>
            <person name="Hildebrand M."/>
            <person name="Jenkins B.D."/>
            <person name="Jurka J."/>
            <person name="Kapitonov V.V."/>
            <person name="Kroger N."/>
            <person name="Lau W.W."/>
            <person name="Lane T.W."/>
            <person name="Larimer F.W."/>
            <person name="Lippmeier J.C."/>
            <person name="Lucas S."/>
            <person name="Medina M."/>
            <person name="Montsant A."/>
            <person name="Obornik M."/>
            <person name="Parker M.S."/>
            <person name="Palenik B."/>
            <person name="Pazour G.J."/>
            <person name="Richardson P.M."/>
            <person name="Rynearson T.A."/>
            <person name="Saito M.A."/>
            <person name="Schwartz D.C."/>
            <person name="Thamatrakoln K."/>
            <person name="Valentin K."/>
            <person name="Vardi A."/>
            <person name="Wilkerson F.P."/>
            <person name="Rokhsar D.S."/>
        </authorList>
    </citation>
    <scope>NUCLEOTIDE SEQUENCE [LARGE SCALE GENOMIC DNA]</scope>
    <source>
        <strain evidence="1 2">CCMP1335</strain>
    </source>
</reference>
<reference evidence="1 2" key="2">
    <citation type="journal article" date="2008" name="Nature">
        <title>The Phaeodactylum genome reveals the evolutionary history of diatom genomes.</title>
        <authorList>
            <person name="Bowler C."/>
            <person name="Allen A.E."/>
            <person name="Badger J.H."/>
            <person name="Grimwood J."/>
            <person name="Jabbari K."/>
            <person name="Kuo A."/>
            <person name="Maheswari U."/>
            <person name="Martens C."/>
            <person name="Maumus F."/>
            <person name="Otillar R.P."/>
            <person name="Rayko E."/>
            <person name="Salamov A."/>
            <person name="Vandepoele K."/>
            <person name="Beszteri B."/>
            <person name="Gruber A."/>
            <person name="Heijde M."/>
            <person name="Katinka M."/>
            <person name="Mock T."/>
            <person name="Valentin K."/>
            <person name="Verret F."/>
            <person name="Berges J.A."/>
            <person name="Brownlee C."/>
            <person name="Cadoret J.P."/>
            <person name="Chiovitti A."/>
            <person name="Choi C.J."/>
            <person name="Coesel S."/>
            <person name="De Martino A."/>
            <person name="Detter J.C."/>
            <person name="Durkin C."/>
            <person name="Falciatore A."/>
            <person name="Fournet J."/>
            <person name="Haruta M."/>
            <person name="Huysman M.J."/>
            <person name="Jenkins B.D."/>
            <person name="Jiroutova K."/>
            <person name="Jorgensen R.E."/>
            <person name="Joubert Y."/>
            <person name="Kaplan A."/>
            <person name="Kroger N."/>
            <person name="Kroth P.G."/>
            <person name="La Roche J."/>
            <person name="Lindquist E."/>
            <person name="Lommer M."/>
            <person name="Martin-Jezequel V."/>
            <person name="Lopez P.J."/>
            <person name="Lucas S."/>
            <person name="Mangogna M."/>
            <person name="McGinnis K."/>
            <person name="Medlin L.K."/>
            <person name="Montsant A."/>
            <person name="Oudot-Le Secq M.P."/>
            <person name="Napoli C."/>
            <person name="Obornik M."/>
            <person name="Parker M.S."/>
            <person name="Petit J.L."/>
            <person name="Porcel B.M."/>
            <person name="Poulsen N."/>
            <person name="Robison M."/>
            <person name="Rychlewski L."/>
            <person name="Rynearson T.A."/>
            <person name="Schmutz J."/>
            <person name="Shapiro H."/>
            <person name="Siaut M."/>
            <person name="Stanley M."/>
            <person name="Sussman M.R."/>
            <person name="Taylor A.R."/>
            <person name="Vardi A."/>
            <person name="von Dassow P."/>
            <person name="Vyverman W."/>
            <person name="Willis A."/>
            <person name="Wyrwicz L.S."/>
            <person name="Rokhsar D.S."/>
            <person name="Weissenbach J."/>
            <person name="Armbrust E.V."/>
            <person name="Green B.R."/>
            <person name="Van de Peer Y."/>
            <person name="Grigoriev I.V."/>
        </authorList>
    </citation>
    <scope>NUCLEOTIDE SEQUENCE [LARGE SCALE GENOMIC DNA]</scope>
    <source>
        <strain evidence="1 2">CCMP1335</strain>
    </source>
</reference>
<dbReference type="HOGENOM" id="CLU_533758_0_0_1"/>
<gene>
    <name evidence="1" type="ORF">THAPSDRAFT_4863</name>
</gene>
<sequence length="511" mass="54912">MANQQRKFTASGLPFDIDASGAALTTTEREVGPARRIDVVHPAASASSLFLLSPPSLVTGKQQQSTSSNIATDGNVASNDDSLMMMPTLLKVQPSMNSNNSRLSLRNCPLRSSLIDDGDDDELVDYFSSSSNGSITLSPMEDESIIATYVSSSPAHQWLLTEHNIPSLPSFYPLDKSSVFIQNTSASTIATRISSILRQRSIVAVYSTPNALANCTSKQNVSFRIRLYRNSTSQDEEGNAIAQQQSLNGIIVEVQRREGFELSYPKDVFAILDGAEGKMSDPSMDESPIFFEDETLHAQVVVEDEEGETAAGDGSGRSTVVSLSLISAILCPKNATVSATIDRTDFALSSLAALTNVDRMGHAAVLISNDLLMSTEYEGLRDVIFANINQKSQVDSSSTSVISSQERPMMKSLEVLANATLSTRGSSSSSFSLGESSILSTLIFNIENSSSNPRVADLSCVILKNSMQSLNMSSDDSERLLQALIKAVSVGSECHADLELHSQQCLGLMNL</sequence>